<organism evidence="8 9">
    <name type="scientific">Candidatus Shapirobacteria bacterium CG11_big_fil_rev_8_21_14_0_20_40_12</name>
    <dbReference type="NCBI Taxonomy" id="1974889"/>
    <lineage>
        <taxon>Bacteria</taxon>
        <taxon>Candidatus Shapironibacteriota</taxon>
    </lineage>
</organism>
<feature type="transmembrane region" description="Helical" evidence="6">
    <location>
        <begin position="6"/>
        <end position="26"/>
    </location>
</feature>
<evidence type="ECO:0000256" key="3">
    <source>
        <dbReference type="ARBA" id="ARBA00022960"/>
    </source>
</evidence>
<comment type="similarity">
    <text evidence="1">Belongs to the MreC family.</text>
</comment>
<dbReference type="Pfam" id="PF04085">
    <property type="entry name" value="MreC"/>
    <property type="match status" value="1"/>
</dbReference>
<dbReference type="EMBL" id="PCVI01000021">
    <property type="protein sequence ID" value="PIQ70297.1"/>
    <property type="molecule type" value="Genomic_DNA"/>
</dbReference>
<evidence type="ECO:0000313" key="9">
    <source>
        <dbReference type="Proteomes" id="UP000231371"/>
    </source>
</evidence>
<proteinExistence type="inferred from homology"/>
<dbReference type="Gene3D" id="2.40.10.340">
    <property type="entry name" value="Rod shape-determining protein MreC, domain 1"/>
    <property type="match status" value="1"/>
</dbReference>
<reference evidence="8 9" key="1">
    <citation type="submission" date="2017-09" db="EMBL/GenBank/DDBJ databases">
        <title>Depth-based differentiation of microbial function through sediment-hosted aquifers and enrichment of novel symbionts in the deep terrestrial subsurface.</title>
        <authorList>
            <person name="Probst A.J."/>
            <person name="Ladd B."/>
            <person name="Jarett J.K."/>
            <person name="Geller-Mcgrath D.E."/>
            <person name="Sieber C.M."/>
            <person name="Emerson J.B."/>
            <person name="Anantharaman K."/>
            <person name="Thomas B.C."/>
            <person name="Malmstrom R."/>
            <person name="Stieglmeier M."/>
            <person name="Klingl A."/>
            <person name="Woyke T."/>
            <person name="Ryan C.M."/>
            <person name="Banfield J.F."/>
        </authorList>
    </citation>
    <scope>NUCLEOTIDE SEQUENCE [LARGE SCALE GENOMIC DNA]</scope>
    <source>
        <strain evidence="8">CG11_big_fil_rev_8_21_14_0_20_40_12</strain>
    </source>
</reference>
<dbReference type="InterPro" id="IPR042175">
    <property type="entry name" value="Cell/Rod_MreC_2"/>
</dbReference>
<dbReference type="InterPro" id="IPR055342">
    <property type="entry name" value="MreC_beta-barrel_core"/>
</dbReference>
<name>A0A2H0KGD6_9BACT</name>
<evidence type="ECO:0000256" key="5">
    <source>
        <dbReference type="SAM" id="Coils"/>
    </source>
</evidence>
<evidence type="ECO:0000256" key="6">
    <source>
        <dbReference type="SAM" id="Phobius"/>
    </source>
</evidence>
<protein>
    <recommendedName>
        <fullName evidence="2">Cell shape-determining protein MreC</fullName>
    </recommendedName>
    <alternativeName>
        <fullName evidence="4">Cell shape protein MreC</fullName>
    </alternativeName>
</protein>
<dbReference type="GO" id="GO:0005886">
    <property type="term" value="C:plasma membrane"/>
    <property type="evidence" value="ECO:0007669"/>
    <property type="project" value="TreeGrafter"/>
</dbReference>
<accession>A0A2H0KGD6</accession>
<dbReference type="InterPro" id="IPR007221">
    <property type="entry name" value="MreC"/>
</dbReference>
<dbReference type="PANTHER" id="PTHR34138:SF1">
    <property type="entry name" value="CELL SHAPE-DETERMINING PROTEIN MREC"/>
    <property type="match status" value="1"/>
</dbReference>
<dbReference type="GO" id="GO:0008360">
    <property type="term" value="P:regulation of cell shape"/>
    <property type="evidence" value="ECO:0007669"/>
    <property type="project" value="UniProtKB-KW"/>
</dbReference>
<keyword evidence="6" id="KW-0472">Membrane</keyword>
<evidence type="ECO:0000259" key="7">
    <source>
        <dbReference type="Pfam" id="PF04085"/>
    </source>
</evidence>
<feature type="domain" description="Rod shape-determining protein MreC beta-barrel core" evidence="7">
    <location>
        <begin position="107"/>
        <end position="246"/>
    </location>
</feature>
<gene>
    <name evidence="8" type="ORF">COV89_01300</name>
</gene>
<keyword evidence="5" id="KW-0175">Coiled coil</keyword>
<sequence>MKIPKFFYPPLIVLLVIFLLGLTGALKPIRNLAEKKLIIPIRQKIFDLKLSAKKNSDGCILAGEKEITELKTKIAFLEEENRQQKRLLSSPLPKAWKFQTIKVIGAENETLLISAGEQDNLRPGMMAITGDTYLGKIYQVSQSVSKIHLPSFVDEKLAVSIIDKENRSLVGRGLLIGKGEGGMRIDQIILSENIKPQDIVQVEVLGSTLVVGVIEEIVERKGEMFKSALVKRQYNPQELETIFLIKN</sequence>
<keyword evidence="6" id="KW-0812">Transmembrane</keyword>
<comment type="caution">
    <text evidence="8">The sequence shown here is derived from an EMBL/GenBank/DDBJ whole genome shotgun (WGS) entry which is preliminary data.</text>
</comment>
<dbReference type="AlphaFoldDB" id="A0A2H0KGD6"/>
<evidence type="ECO:0000313" key="8">
    <source>
        <dbReference type="EMBL" id="PIQ70297.1"/>
    </source>
</evidence>
<evidence type="ECO:0000256" key="4">
    <source>
        <dbReference type="ARBA" id="ARBA00032089"/>
    </source>
</evidence>
<evidence type="ECO:0000256" key="1">
    <source>
        <dbReference type="ARBA" id="ARBA00009369"/>
    </source>
</evidence>
<keyword evidence="3" id="KW-0133">Cell shape</keyword>
<evidence type="ECO:0000256" key="2">
    <source>
        <dbReference type="ARBA" id="ARBA00013855"/>
    </source>
</evidence>
<dbReference type="InterPro" id="IPR042177">
    <property type="entry name" value="Cell/Rod_1"/>
</dbReference>
<dbReference type="Gene3D" id="2.40.10.350">
    <property type="entry name" value="Rod shape-determining protein MreC, domain 2"/>
    <property type="match status" value="1"/>
</dbReference>
<dbReference type="Proteomes" id="UP000231371">
    <property type="component" value="Unassembled WGS sequence"/>
</dbReference>
<feature type="coiled-coil region" evidence="5">
    <location>
        <begin position="60"/>
        <end position="87"/>
    </location>
</feature>
<dbReference type="PANTHER" id="PTHR34138">
    <property type="entry name" value="CELL SHAPE-DETERMINING PROTEIN MREC"/>
    <property type="match status" value="1"/>
</dbReference>
<keyword evidence="6" id="KW-1133">Transmembrane helix</keyword>